<evidence type="ECO:0000256" key="1">
    <source>
        <dbReference type="SAM" id="Phobius"/>
    </source>
</evidence>
<sequence>MTPALSRLKTTALVIIGSVLIQLGLGVALLTSYSNGLAKAHSGFGYITLLASIVAALFAFQLSKADSSAKGLFFHALSLPVLAIIQTGLGEMIGGSNGLKWLHVALGIAFVGAAVSLYTLLDKRIRGHR</sequence>
<feature type="transmembrane region" description="Helical" evidence="1">
    <location>
        <begin position="43"/>
        <end position="60"/>
    </location>
</feature>
<evidence type="ECO:0000313" key="2">
    <source>
        <dbReference type="EMBL" id="SJN19023.1"/>
    </source>
</evidence>
<reference evidence="2 3" key="1">
    <citation type="submission" date="2017-02" db="EMBL/GenBank/DDBJ databases">
        <authorList>
            <person name="Peterson S.W."/>
        </authorList>
    </citation>
    <scope>NUCLEOTIDE SEQUENCE [LARGE SCALE GENOMIC DNA]</scope>
    <source>
        <strain evidence="2 3">LSP_Lj1</strain>
    </source>
</reference>
<name>A0A1R4II58_9ACTN</name>
<keyword evidence="1" id="KW-1133">Transmembrane helix</keyword>
<organism evidence="2 3">
    <name type="scientific">Luteococcus japonicus LSP_Lj1</name>
    <dbReference type="NCBI Taxonomy" id="1255658"/>
    <lineage>
        <taxon>Bacteria</taxon>
        <taxon>Bacillati</taxon>
        <taxon>Actinomycetota</taxon>
        <taxon>Actinomycetes</taxon>
        <taxon>Propionibacteriales</taxon>
        <taxon>Propionibacteriaceae</taxon>
        <taxon>Luteococcus</taxon>
    </lineage>
</organism>
<dbReference type="EMBL" id="FUKQ01000007">
    <property type="protein sequence ID" value="SJN19023.1"/>
    <property type="molecule type" value="Genomic_DNA"/>
</dbReference>
<proteinExistence type="predicted"/>
<keyword evidence="1" id="KW-0812">Transmembrane</keyword>
<dbReference type="Proteomes" id="UP000188342">
    <property type="component" value="Unassembled WGS sequence"/>
</dbReference>
<evidence type="ECO:0000313" key="3">
    <source>
        <dbReference type="Proteomes" id="UP000188342"/>
    </source>
</evidence>
<dbReference type="AlphaFoldDB" id="A0A1R4II58"/>
<feature type="transmembrane region" description="Helical" evidence="1">
    <location>
        <begin position="12"/>
        <end position="31"/>
    </location>
</feature>
<accession>A0A1R4II58</accession>
<keyword evidence="1" id="KW-0472">Membrane</keyword>
<gene>
    <name evidence="2" type="ORF">FM114_01770</name>
</gene>
<keyword evidence="3" id="KW-1185">Reference proteome</keyword>
<feature type="transmembrane region" description="Helical" evidence="1">
    <location>
        <begin position="101"/>
        <end position="121"/>
    </location>
</feature>
<protein>
    <recommendedName>
        <fullName evidence="4">Cytochrome b561 domain-containing protein</fullName>
    </recommendedName>
</protein>
<evidence type="ECO:0008006" key="4">
    <source>
        <dbReference type="Google" id="ProtNLM"/>
    </source>
</evidence>
<feature type="transmembrane region" description="Helical" evidence="1">
    <location>
        <begin position="72"/>
        <end position="89"/>
    </location>
</feature>